<organism evidence="3 4">
    <name type="scientific">Breznakiella homolactica</name>
    <dbReference type="NCBI Taxonomy" id="2798577"/>
    <lineage>
        <taxon>Bacteria</taxon>
        <taxon>Pseudomonadati</taxon>
        <taxon>Spirochaetota</taxon>
        <taxon>Spirochaetia</taxon>
        <taxon>Spirochaetales</taxon>
        <taxon>Breznakiellaceae</taxon>
        <taxon>Breznakiella</taxon>
    </lineage>
</organism>
<keyword evidence="4" id="KW-1185">Reference proteome</keyword>
<feature type="region of interest" description="Disordered" evidence="1">
    <location>
        <begin position="67"/>
        <end position="245"/>
    </location>
</feature>
<name>A0A7T8B9R9_9SPIR</name>
<evidence type="ECO:0000313" key="4">
    <source>
        <dbReference type="Proteomes" id="UP000595917"/>
    </source>
</evidence>
<feature type="compositionally biased region" description="Basic and acidic residues" evidence="1">
    <location>
        <begin position="137"/>
        <end position="146"/>
    </location>
</feature>
<keyword evidence="2" id="KW-0472">Membrane</keyword>
<sequence>MFNLKISAVAAGAAFILSLLVGFFSGSSFGFIVLRAFIFAALFFILAAAAYWAVNQFIPELLETKAPDEPDLEDSDGLPSPGSRIDISVDSGDDTPAGETISGGDSPPARAEKPGDAGGFGMETGDEEENYLNSGEENGKNDDKTLEFTPGLDQTTEAGYNNIEGKTEQRAASVPQDAPAAVPGPGTADSVDTLPDLELMSDAFAPEGDGDEGSDDAGTFLPDDGFPPVSGSSSGKASSSGDFNVKEMASAIQTILRRDQKG</sequence>
<feature type="transmembrane region" description="Helical" evidence="2">
    <location>
        <begin position="32"/>
        <end position="54"/>
    </location>
</feature>
<reference evidence="3" key="1">
    <citation type="submission" date="2021-01" db="EMBL/GenBank/DDBJ databases">
        <title>Description of Breznakiella homolactica.</title>
        <authorList>
            <person name="Song Y."/>
            <person name="Brune A."/>
        </authorList>
    </citation>
    <scope>NUCLEOTIDE SEQUENCE</scope>
    <source>
        <strain evidence="3">RmG30</strain>
    </source>
</reference>
<keyword evidence="2" id="KW-1133">Transmembrane helix</keyword>
<dbReference type="AlphaFoldDB" id="A0A7T8B9R9"/>
<feature type="transmembrane region" description="Helical" evidence="2">
    <location>
        <begin position="6"/>
        <end position="25"/>
    </location>
</feature>
<keyword evidence="2" id="KW-0812">Transmembrane</keyword>
<evidence type="ECO:0000313" key="3">
    <source>
        <dbReference type="EMBL" id="QQO08240.1"/>
    </source>
</evidence>
<protein>
    <submittedName>
        <fullName evidence="3">Uncharacterized protein</fullName>
    </submittedName>
</protein>
<accession>A0A7T8B9R9</accession>
<dbReference type="RefSeq" id="WP_215625546.1">
    <property type="nucleotide sequence ID" value="NZ_CP067089.2"/>
</dbReference>
<evidence type="ECO:0000256" key="2">
    <source>
        <dbReference type="SAM" id="Phobius"/>
    </source>
</evidence>
<dbReference type="KEGG" id="bhc:JFL75_15050"/>
<feature type="compositionally biased region" description="Low complexity" evidence="1">
    <location>
        <begin position="230"/>
        <end position="241"/>
    </location>
</feature>
<dbReference type="Proteomes" id="UP000595917">
    <property type="component" value="Chromosome"/>
</dbReference>
<gene>
    <name evidence="3" type="ORF">JFL75_15050</name>
</gene>
<dbReference type="EMBL" id="CP067089">
    <property type="protein sequence ID" value="QQO08240.1"/>
    <property type="molecule type" value="Genomic_DNA"/>
</dbReference>
<proteinExistence type="predicted"/>
<evidence type="ECO:0000256" key="1">
    <source>
        <dbReference type="SAM" id="MobiDB-lite"/>
    </source>
</evidence>